<dbReference type="PIRSF" id="PIRSF000883">
    <property type="entry name" value="Pesterase_MJ0912"/>
    <property type="match status" value="1"/>
</dbReference>
<accession>A0A831PM86</accession>
<dbReference type="InterPro" id="IPR029052">
    <property type="entry name" value="Metallo-depent_PP-like"/>
</dbReference>
<dbReference type="AlphaFoldDB" id="A0A831PM86"/>
<feature type="domain" description="Calcineurin-like phosphoesterase" evidence="1">
    <location>
        <begin position="1"/>
        <end position="137"/>
    </location>
</feature>
<sequence>VVGNYDQQVLAAGGKKKGLPKHPEKRLAVRWAYEHLKKEGRSYLASLPEHRRLAPGSRRIFLCHGSPDAIDEYLDADTPASRLAEIARTAPADVIVSGHAHRPSAREVGGVWFVNTGSVGRPDDGDPRACYALLQTEPFSVCHLRVPYDVDRTVAAVLEAGLPPSFARIFLEGRSLDALDRGEVSVSCTVEEDHEEG</sequence>
<comment type="caution">
    <text evidence="2">The sequence shown here is derived from an EMBL/GenBank/DDBJ whole genome shotgun (WGS) entry which is preliminary data.</text>
</comment>
<organism evidence="2">
    <name type="scientific">Methanofollis liminatans</name>
    <dbReference type="NCBI Taxonomy" id="2201"/>
    <lineage>
        <taxon>Archaea</taxon>
        <taxon>Methanobacteriati</taxon>
        <taxon>Methanobacteriota</taxon>
        <taxon>Stenosarchaea group</taxon>
        <taxon>Methanomicrobia</taxon>
        <taxon>Methanomicrobiales</taxon>
        <taxon>Methanomicrobiaceae</taxon>
        <taxon>Methanofollis</taxon>
    </lineage>
</organism>
<dbReference type="SUPFAM" id="SSF56300">
    <property type="entry name" value="Metallo-dependent phosphatases"/>
    <property type="match status" value="1"/>
</dbReference>
<evidence type="ECO:0000259" key="1">
    <source>
        <dbReference type="Pfam" id="PF12850"/>
    </source>
</evidence>
<feature type="non-terminal residue" evidence="2">
    <location>
        <position position="1"/>
    </location>
</feature>
<protein>
    <submittedName>
        <fullName evidence="2">Metallophosphoesterase</fullName>
    </submittedName>
</protein>
<proteinExistence type="predicted"/>
<evidence type="ECO:0000313" key="2">
    <source>
        <dbReference type="EMBL" id="HDS62837.1"/>
    </source>
</evidence>
<reference evidence="2" key="1">
    <citation type="journal article" date="2020" name="mSystems">
        <title>Genome- and Community-Level Interaction Insights into Carbon Utilization and Element Cycling Functions of Hydrothermarchaeota in Hydrothermal Sediment.</title>
        <authorList>
            <person name="Zhou Z."/>
            <person name="Liu Y."/>
            <person name="Xu W."/>
            <person name="Pan J."/>
            <person name="Luo Z.H."/>
            <person name="Li M."/>
        </authorList>
    </citation>
    <scope>NUCLEOTIDE SEQUENCE</scope>
    <source>
        <strain evidence="2">SpSt-1183</strain>
    </source>
</reference>
<dbReference type="InterPro" id="IPR024654">
    <property type="entry name" value="Calcineurin-like_PHP_lpxH"/>
</dbReference>
<dbReference type="EMBL" id="DSBY01000071">
    <property type="protein sequence ID" value="HDS62837.1"/>
    <property type="molecule type" value="Genomic_DNA"/>
</dbReference>
<gene>
    <name evidence="2" type="ORF">ENN52_01640</name>
</gene>
<dbReference type="Proteomes" id="UP000885648">
    <property type="component" value="Unassembled WGS sequence"/>
</dbReference>
<name>A0A831PM86_9EURY</name>
<dbReference type="Pfam" id="PF12850">
    <property type="entry name" value="Metallophos_2"/>
    <property type="match status" value="1"/>
</dbReference>
<dbReference type="Gene3D" id="3.60.21.10">
    <property type="match status" value="1"/>
</dbReference>
<dbReference type="InterPro" id="IPR011152">
    <property type="entry name" value="Pesterase_MJ0912"/>
</dbReference>